<dbReference type="Pfam" id="PF14668">
    <property type="entry name" value="RICTOR_V"/>
    <property type="match status" value="1"/>
</dbReference>
<dbReference type="GO" id="GO:0038203">
    <property type="term" value="P:TORC2 signaling"/>
    <property type="evidence" value="ECO:0007669"/>
    <property type="project" value="TreeGrafter"/>
</dbReference>
<dbReference type="InterPro" id="IPR029452">
    <property type="entry name" value="RICTOR_V"/>
</dbReference>
<evidence type="ECO:0000313" key="6">
    <source>
        <dbReference type="EMBL" id="JAV80552.1"/>
    </source>
</evidence>
<dbReference type="GO" id="GO:0051897">
    <property type="term" value="P:positive regulation of phosphatidylinositol 3-kinase/protein kinase B signal transduction"/>
    <property type="evidence" value="ECO:0007669"/>
    <property type="project" value="TreeGrafter"/>
</dbReference>
<dbReference type="Pfam" id="PF14666">
    <property type="entry name" value="RICTOR_M"/>
    <property type="match status" value="1"/>
</dbReference>
<dbReference type="GO" id="GO:0043539">
    <property type="term" value="F:protein serine/threonine kinase activator activity"/>
    <property type="evidence" value="ECO:0007669"/>
    <property type="project" value="TreeGrafter"/>
</dbReference>
<dbReference type="SUPFAM" id="SSF48371">
    <property type="entry name" value="ARM repeat"/>
    <property type="match status" value="1"/>
</dbReference>
<evidence type="ECO:0000259" key="5">
    <source>
        <dbReference type="SMART" id="SM01310"/>
    </source>
</evidence>
<evidence type="ECO:0000259" key="3">
    <source>
        <dbReference type="SMART" id="SM01307"/>
    </source>
</evidence>
<comment type="similarity">
    <text evidence="1">Belongs to the RICTOR family.</text>
</comment>
<accession>A0A1Y1M404</accession>
<sequence length="1598" mass="180347">MAVASWMLKKNRNIGSSRYTRSTPVNEEDIVQLDLKRDPRETAKELLLDICKLDGITEGKCVNCINAFIKLYLHIEGNLSKISYTTVEILCCLRITLFNNSSLVRSAGLKAIRHVLMTEDDVQQFNKLKLPCLVARSLDLSLRNDMERIQALSLMQKILLLSPVDFDMGMARSLVALANCGIEEKDRMLRACLACLCELGVLNAELFIASGGVAAITRNLLECQTPRIAESLCGVLLLLLDRPFTRNHAAVDLHCIAAPYCDFHYRHGWMDKNRDERELRFNCSRLALLSVFRSWPGILHFCSPTNSLGLKAIVDILYLNQLEVRKAVLDLLYELLGLPQPEWTDELSVALSAVDPAEPQASWRLTEGFVAAEGRSVLPHLAKTTPNITDIHLSLLLYCFLETGLLCALAEVIATSDTFISVRATVLLGELLRLIQILLPPECCNITPPLPNLLEYATKRPQALGAVTALQQLHKLLKRRPASSSLYLDYILQSSSFMKRTRNLENNKKYKISHTKSRLHQLVLKESDDIVKDTGVLLSKDAFTWNWSIIKIILKGKSDLKLNLAESTHLTFLKRLVEFYLPSNNRYSHMDLTSSKNTQGYTLVGIELIHCLARLEDPDATKLLIDLFTDISNHIKAITTSKSAHDCLFSPQHMSNTQCQTYFLFIGRFATTKIGTSVLLSVKIFEQLRHLATTSKHDCYVKLIVSSLSYEEPGHARDLFASVLKCSVESSRLYATQILQVLLRAGLPQFHNWGIKLLTAQLEDKSRTVRLTTLAALHEACEVPNYLEQLIKIHPDLLHLGEKGVLLLIRFLSSPNGFNKLKKNGFISNEIRRWDEFVNYRYVHIVENEISDTLTLHQRGEDGRYDKRLSSLKVTSRKDLFLPPHIYGQLTRHAEGFAILLECGSVDKYVQWIDNGLCETDDDILKLKVALWSLGHLGSSLKGTELLNSKGILASIIRLVQHCVVYSIRATAFFALSLVATNRAGADYLFKLGWVCTRHDRHNRWPVIEEENWQEEVQDEQLFNLPLGSDSEHTSSDNAFMGEYSVNLPDADSTTTDEDFLMPVDRVFGLNHHQKSSTLPSNQNPSAIQHKRSLSESKTFDALKIVERKPNDKVEFKVGSDVPHRYRDNSITESTTSGVSSCESVLGKIGQNERFHTLSPIPSSSSLSTLKTSAVRMRRHSESTRRISVQSTTPSERSTISPAGSISGKLSHQDMVGYTILRSLRSSRITHMQVEDDFSDVFAPESLLTNKNVDHAPETSLSDYRVKSIRNNYLDSMSLSSLSSVQKFSIKDEQNKGQCYMGICLPRALIGLFPDNQIIARRLSFTGKNDLLDSGLIEGGEEIKIKRNRFRHDKDTCLSCSRIKQRKTKNDNTNNVSNSEVDVELSDLKNEVLKQVERLSNPVWIKQARQALLHYKQQNPQLFHDACLYSEVCKMVSENTYRLGPRRLLQELFLDINYRNLNIEPTKMLSETKTSPDLDSTLVPNSDSSADKALYLNLAAEQRKAELSTRRQTTYGFNINDEFLSPIRVEPRSPPLSSVKEENFSSVENLLSGENSSSRQSAEVQPKIKTLDSLNLSYSQNKFPIRSRSKSDPKSVIK</sequence>
<dbReference type="InterPro" id="IPR016024">
    <property type="entry name" value="ARM-type_fold"/>
</dbReference>
<feature type="compositionally biased region" description="Polar residues" evidence="2">
    <location>
        <begin position="1186"/>
        <end position="1206"/>
    </location>
</feature>
<evidence type="ECO:0000256" key="2">
    <source>
        <dbReference type="SAM" id="MobiDB-lite"/>
    </source>
</evidence>
<organism evidence="6">
    <name type="scientific">Photinus pyralis</name>
    <name type="common">Common eastern firefly</name>
    <name type="synonym">Lampyris pyralis</name>
    <dbReference type="NCBI Taxonomy" id="7054"/>
    <lineage>
        <taxon>Eukaryota</taxon>
        <taxon>Metazoa</taxon>
        <taxon>Ecdysozoa</taxon>
        <taxon>Arthropoda</taxon>
        <taxon>Hexapoda</taxon>
        <taxon>Insecta</taxon>
        <taxon>Pterygota</taxon>
        <taxon>Neoptera</taxon>
        <taxon>Endopterygota</taxon>
        <taxon>Coleoptera</taxon>
        <taxon>Polyphaga</taxon>
        <taxon>Elateriformia</taxon>
        <taxon>Elateroidea</taxon>
        <taxon>Lampyridae</taxon>
        <taxon>Lampyrinae</taxon>
        <taxon>Photinus</taxon>
    </lineage>
</organism>
<dbReference type="SMART" id="SM01310">
    <property type="entry name" value="RICTOR_V"/>
    <property type="match status" value="1"/>
</dbReference>
<dbReference type="SMART" id="SM01308">
    <property type="entry name" value="RICTOR_N"/>
    <property type="match status" value="1"/>
</dbReference>
<dbReference type="Pfam" id="PF14663">
    <property type="entry name" value="RasGEF_N_2"/>
    <property type="match status" value="1"/>
</dbReference>
<dbReference type="EMBL" id="GEZM01041232">
    <property type="protein sequence ID" value="JAV80552.1"/>
    <property type="molecule type" value="Transcribed_RNA"/>
</dbReference>
<dbReference type="PANTHER" id="PTHR13298">
    <property type="entry name" value="CYTOSOLIC REGULATOR PIANISSIMO"/>
    <property type="match status" value="1"/>
</dbReference>
<feature type="domain" description="Rapamycin-insensitive companion of mTOR N-terminal" evidence="4">
    <location>
        <begin position="62"/>
        <end position="440"/>
    </location>
</feature>
<dbReference type="InterPro" id="IPR028268">
    <property type="entry name" value="Pianissimo_fam"/>
</dbReference>
<evidence type="ECO:0000256" key="1">
    <source>
        <dbReference type="ARBA" id="ARBA00008878"/>
    </source>
</evidence>
<dbReference type="GO" id="GO:0031932">
    <property type="term" value="C:TORC2 complex"/>
    <property type="evidence" value="ECO:0007669"/>
    <property type="project" value="InterPro"/>
</dbReference>
<feature type="region of interest" description="Disordered" evidence="2">
    <location>
        <begin position="1074"/>
        <end position="1094"/>
    </location>
</feature>
<evidence type="ECO:0000259" key="4">
    <source>
        <dbReference type="SMART" id="SM01308"/>
    </source>
</evidence>
<feature type="compositionally biased region" description="Polar residues" evidence="2">
    <location>
        <begin position="1548"/>
        <end position="1563"/>
    </location>
</feature>
<feature type="compositionally biased region" description="Polar residues" evidence="2">
    <location>
        <begin position="1076"/>
        <end position="1087"/>
    </location>
</feature>
<dbReference type="InterPro" id="IPR028267">
    <property type="entry name" value="Pianissimo_N"/>
</dbReference>
<feature type="domain" description="Rapamycin-insensitive companion of mTOR" evidence="5">
    <location>
        <begin position="924"/>
        <end position="996"/>
    </location>
</feature>
<dbReference type="Pfam" id="PF14664">
    <property type="entry name" value="RICTOR_N"/>
    <property type="match status" value="1"/>
</dbReference>
<dbReference type="SMART" id="SM01307">
    <property type="entry name" value="RICTOR_M"/>
    <property type="match status" value="1"/>
</dbReference>
<evidence type="ECO:0008006" key="7">
    <source>
        <dbReference type="Google" id="ProtNLM"/>
    </source>
</evidence>
<dbReference type="PANTHER" id="PTHR13298:SF11">
    <property type="entry name" value="RAPAMYCIN-INSENSITIVE COMPANION OF MTOR"/>
    <property type="match status" value="1"/>
</dbReference>
<dbReference type="InterPro" id="IPR029453">
    <property type="entry name" value="Rictor_IV"/>
</dbReference>
<reference evidence="6" key="1">
    <citation type="journal article" date="2016" name="Sci. Rep.">
        <title>Molecular characterization of firefly nuptial gifts: a multi-omics approach sheds light on postcopulatory sexual selection.</title>
        <authorList>
            <person name="Al-Wathiqui N."/>
            <person name="Fallon T.R."/>
            <person name="South A."/>
            <person name="Weng J.K."/>
            <person name="Lewis S.M."/>
        </authorList>
    </citation>
    <scope>NUCLEOTIDE SEQUENCE</scope>
</reference>
<dbReference type="InterPro" id="IPR029451">
    <property type="entry name" value="RICTOR_M"/>
</dbReference>
<protein>
    <recommendedName>
        <fullName evidence="7">Rapamycin-insensitive companion of mTOR</fullName>
    </recommendedName>
</protein>
<feature type="region of interest" description="Disordered" evidence="2">
    <location>
        <begin position="1548"/>
        <end position="1571"/>
    </location>
</feature>
<feature type="region of interest" description="Disordered" evidence="2">
    <location>
        <begin position="1177"/>
        <end position="1206"/>
    </location>
</feature>
<name>A0A1Y1M404_PHOPY</name>
<feature type="domain" description="Rapamycin-insensitive companion of mTOR middle" evidence="3">
    <location>
        <begin position="522"/>
        <end position="745"/>
    </location>
</feature>
<proteinExistence type="inferred from homology"/>
<dbReference type="SMART" id="SM01303">
    <property type="entry name" value="RasGEF_N_2"/>
    <property type="match status" value="1"/>
</dbReference>